<feature type="compositionally biased region" description="Polar residues" evidence="2">
    <location>
        <begin position="1"/>
        <end position="11"/>
    </location>
</feature>
<dbReference type="InterPro" id="IPR036612">
    <property type="entry name" value="KH_dom_type_1_sf"/>
</dbReference>
<dbReference type="GO" id="GO:0003723">
    <property type="term" value="F:RNA binding"/>
    <property type="evidence" value="ECO:0007669"/>
    <property type="project" value="InterPro"/>
</dbReference>
<feature type="region of interest" description="Disordered" evidence="2">
    <location>
        <begin position="1"/>
        <end position="59"/>
    </location>
</feature>
<dbReference type="CDD" id="cd22461">
    <property type="entry name" value="KH-I_PEPPER_like_rpt3"/>
    <property type="match status" value="1"/>
</dbReference>
<dbReference type="PANTHER" id="PTHR10288">
    <property type="entry name" value="KH DOMAIN CONTAINING RNA BINDING PROTEIN"/>
    <property type="match status" value="1"/>
</dbReference>
<sequence>MDPAQTTTDNGVATEPAVPIASITEQPKIAEAKSPAAEDASPEVADVADTTPADKKENELKEMKAKWPGWPGYTVYRIVVPVLKVGSIIGRKGDLIKKLVEETHARVRILEGPLTSPDRIVLISGKEEPEAPSSPAIDAVIRIFKHINGLPENNGDGEALGAAGIAFCSIRLLVASSQGISIIGKQGSLIRSIQESTGASIRILSNDEMPVYASSEERIVELQGEALKVLKALEAVVGHLRKFLVDHTILPLFEKSYNAPLTQERQVDSLSDKTLRHTTPRTSLGNYYPLQMKQDSLYLDHESQMEAQIPSSRFSLYGSDHGLGNRSSAGIKSSGPIVTQIAQTMQIPLAYAEDIIGVQGANIDYIRRTSGAILTVQESRGLQDEITVEIKGTSSQVQSAQRLIQEFTSGYGETLPETYSNLELSLRPSYSQLGSGSYSSSLYREQPYDGYGSSRLGGYRYFSWSCHLWIENNDTIVRRGNRLTFLITLSMTIL</sequence>
<dbReference type="AlphaFoldDB" id="A0AAD2DNB8"/>
<evidence type="ECO:0000256" key="1">
    <source>
        <dbReference type="ARBA" id="ARBA00022737"/>
    </source>
</evidence>
<organism evidence="4 5">
    <name type="scientific">Fraxinus pennsylvanica</name>
    <dbReference type="NCBI Taxonomy" id="56036"/>
    <lineage>
        <taxon>Eukaryota</taxon>
        <taxon>Viridiplantae</taxon>
        <taxon>Streptophyta</taxon>
        <taxon>Embryophyta</taxon>
        <taxon>Tracheophyta</taxon>
        <taxon>Spermatophyta</taxon>
        <taxon>Magnoliopsida</taxon>
        <taxon>eudicotyledons</taxon>
        <taxon>Gunneridae</taxon>
        <taxon>Pentapetalae</taxon>
        <taxon>asterids</taxon>
        <taxon>lamiids</taxon>
        <taxon>Lamiales</taxon>
        <taxon>Oleaceae</taxon>
        <taxon>Oleeae</taxon>
        <taxon>Fraxinus</taxon>
    </lineage>
</organism>
<dbReference type="EMBL" id="OU503040">
    <property type="protein sequence ID" value="CAI9760932.1"/>
    <property type="molecule type" value="Genomic_DNA"/>
</dbReference>
<reference evidence="4" key="1">
    <citation type="submission" date="2023-05" db="EMBL/GenBank/DDBJ databases">
        <authorList>
            <person name="Huff M."/>
        </authorList>
    </citation>
    <scope>NUCLEOTIDE SEQUENCE</scope>
</reference>
<dbReference type="CDD" id="cd22459">
    <property type="entry name" value="KH-I_PEPPER_rpt1_like"/>
    <property type="match status" value="1"/>
</dbReference>
<evidence type="ECO:0000313" key="4">
    <source>
        <dbReference type="EMBL" id="CAI9760932.1"/>
    </source>
</evidence>
<keyword evidence="1" id="KW-0677">Repeat</keyword>
<keyword evidence="5" id="KW-1185">Reference proteome</keyword>
<name>A0AAD2DNB8_9LAMI</name>
<accession>A0AAD2DNB8</accession>
<dbReference type="CDD" id="cd22460">
    <property type="entry name" value="KH-I_PEPPER_rpt2_like"/>
    <property type="match status" value="1"/>
</dbReference>
<protein>
    <recommendedName>
        <fullName evidence="3">K Homology domain-containing protein</fullName>
    </recommendedName>
</protein>
<feature type="domain" description="K Homology" evidence="3">
    <location>
        <begin position="72"/>
        <end position="145"/>
    </location>
</feature>
<dbReference type="SMART" id="SM00322">
    <property type="entry name" value="KH"/>
    <property type="match status" value="3"/>
</dbReference>
<dbReference type="SUPFAM" id="SSF54791">
    <property type="entry name" value="Eukaryotic type KH-domain (KH-domain type I)"/>
    <property type="match status" value="3"/>
</dbReference>
<dbReference type="Gene3D" id="3.30.1370.10">
    <property type="entry name" value="K Homology domain, type 1"/>
    <property type="match status" value="3"/>
</dbReference>
<dbReference type="Proteomes" id="UP000834106">
    <property type="component" value="Chromosome 5"/>
</dbReference>
<evidence type="ECO:0000259" key="3">
    <source>
        <dbReference type="SMART" id="SM00322"/>
    </source>
</evidence>
<dbReference type="InterPro" id="IPR004088">
    <property type="entry name" value="KH_dom_type_1"/>
</dbReference>
<evidence type="ECO:0000313" key="5">
    <source>
        <dbReference type="Proteomes" id="UP000834106"/>
    </source>
</evidence>
<evidence type="ECO:0000256" key="2">
    <source>
        <dbReference type="SAM" id="MobiDB-lite"/>
    </source>
</evidence>
<gene>
    <name evidence="4" type="ORF">FPE_LOCUS8362</name>
</gene>
<dbReference type="Pfam" id="PF00013">
    <property type="entry name" value="KH_1"/>
    <property type="match status" value="3"/>
</dbReference>
<feature type="domain" description="K Homology" evidence="3">
    <location>
        <begin position="339"/>
        <end position="409"/>
    </location>
</feature>
<proteinExistence type="predicted"/>
<feature type="domain" description="K Homology" evidence="3">
    <location>
        <begin position="166"/>
        <end position="241"/>
    </location>
</feature>
<dbReference type="InterPro" id="IPR004087">
    <property type="entry name" value="KH_dom"/>
</dbReference>